<evidence type="ECO:0000259" key="1">
    <source>
        <dbReference type="Pfam" id="PF00296"/>
    </source>
</evidence>
<dbReference type="GO" id="GO:0005829">
    <property type="term" value="C:cytosol"/>
    <property type="evidence" value="ECO:0007669"/>
    <property type="project" value="TreeGrafter"/>
</dbReference>
<dbReference type="KEGG" id="rcr:NCTC10994_02570"/>
<evidence type="ECO:0000313" key="3">
    <source>
        <dbReference type="Proteomes" id="UP000249091"/>
    </source>
</evidence>
<name>A0A2X4U0Y0_9NOCA</name>
<dbReference type="PANTHER" id="PTHR30137">
    <property type="entry name" value="LUCIFERASE-LIKE MONOOXYGENASE"/>
    <property type="match status" value="1"/>
</dbReference>
<dbReference type="InterPro" id="IPR019922">
    <property type="entry name" value="Lucif-like_OxRdatse_MSMEG_4141"/>
</dbReference>
<dbReference type="RefSeq" id="WP_072701196.1">
    <property type="nucleotide sequence ID" value="NZ_JAFBBL010000001.1"/>
</dbReference>
<dbReference type="STRING" id="1219011.GCA_001895045_02643"/>
<dbReference type="PANTHER" id="PTHR30137:SF18">
    <property type="entry name" value="CONSERVED PROTEIN"/>
    <property type="match status" value="1"/>
</dbReference>
<accession>A0A2X4U0Y0</accession>
<evidence type="ECO:0000313" key="2">
    <source>
        <dbReference type="EMBL" id="SQI33446.1"/>
    </source>
</evidence>
<sequence>MTRRVSVWGGGFWLSGKTREAALDAARELDDLGYARLWTSGGFGEGVPPVYSEVLNATTRLGVASGIVSMWHAEPADAAATVARFEQDHPGRFLLGVGTSHAPVVDAKAAHTYTKPYSHMVEYLDALDAAEPPVPAERRVLAALGPRMLELSAVRAAGAHPYFVPAEHTAQAREILGDGPMLAPEVAVVLESDESTARGIAREYMRGYLSLPNYSNNLRRLGYSEEDVSGGGTDKLMDALIPWGDLNRVVAGIEKHYGAGADEVAIQVLTTDQSAFPAAEYRRLAAALIE</sequence>
<reference evidence="2 3" key="1">
    <citation type="submission" date="2018-06" db="EMBL/GenBank/DDBJ databases">
        <authorList>
            <consortium name="Pathogen Informatics"/>
            <person name="Doyle S."/>
        </authorList>
    </citation>
    <scope>NUCLEOTIDE SEQUENCE [LARGE SCALE GENOMIC DNA]</scope>
    <source>
        <strain evidence="2 3">NCTC10994</strain>
    </source>
</reference>
<gene>
    <name evidence="2" type="ORF">NCTC10994_02570</name>
</gene>
<dbReference type="Pfam" id="PF00296">
    <property type="entry name" value="Bac_luciferase"/>
    <property type="match status" value="1"/>
</dbReference>
<proteinExistence type="predicted"/>
<dbReference type="InterPro" id="IPR036661">
    <property type="entry name" value="Luciferase-like_sf"/>
</dbReference>
<dbReference type="InterPro" id="IPR011251">
    <property type="entry name" value="Luciferase-like_dom"/>
</dbReference>
<feature type="domain" description="Luciferase-like" evidence="1">
    <location>
        <begin position="19"/>
        <end position="262"/>
    </location>
</feature>
<protein>
    <submittedName>
        <fullName evidence="2">Probable F420-dependent oxidoreductase, MSMEG_4141 family</fullName>
    </submittedName>
</protein>
<dbReference type="InterPro" id="IPR050766">
    <property type="entry name" value="Bact_Lucif_Oxidored"/>
</dbReference>
<dbReference type="AlphaFoldDB" id="A0A2X4U0Y0"/>
<dbReference type="Proteomes" id="UP000249091">
    <property type="component" value="Chromosome 1"/>
</dbReference>
<dbReference type="EMBL" id="LS483468">
    <property type="protein sequence ID" value="SQI33446.1"/>
    <property type="molecule type" value="Genomic_DNA"/>
</dbReference>
<dbReference type="SUPFAM" id="SSF51679">
    <property type="entry name" value="Bacterial luciferase-like"/>
    <property type="match status" value="1"/>
</dbReference>
<dbReference type="NCBIfam" id="TIGR03620">
    <property type="entry name" value="F420_MSMEG_4141"/>
    <property type="match status" value="1"/>
</dbReference>
<organism evidence="2 3">
    <name type="scientific">Rhodococcus coprophilus</name>
    <dbReference type="NCBI Taxonomy" id="38310"/>
    <lineage>
        <taxon>Bacteria</taxon>
        <taxon>Bacillati</taxon>
        <taxon>Actinomycetota</taxon>
        <taxon>Actinomycetes</taxon>
        <taxon>Mycobacteriales</taxon>
        <taxon>Nocardiaceae</taxon>
        <taxon>Rhodococcus</taxon>
    </lineage>
</organism>
<keyword evidence="3" id="KW-1185">Reference proteome</keyword>
<dbReference type="GO" id="GO:0016705">
    <property type="term" value="F:oxidoreductase activity, acting on paired donors, with incorporation or reduction of molecular oxygen"/>
    <property type="evidence" value="ECO:0007669"/>
    <property type="project" value="InterPro"/>
</dbReference>
<dbReference type="Gene3D" id="3.20.20.30">
    <property type="entry name" value="Luciferase-like domain"/>
    <property type="match status" value="1"/>
</dbReference>